<dbReference type="PROSITE" id="PS00330">
    <property type="entry name" value="HEMOLYSIN_CALCIUM"/>
    <property type="match status" value="2"/>
</dbReference>
<dbReference type="InterPro" id="IPR050557">
    <property type="entry name" value="RTX_toxin/Mannuronan_C5-epim"/>
</dbReference>
<dbReference type="PANTHER" id="PTHR38340">
    <property type="entry name" value="S-LAYER PROTEIN"/>
    <property type="match status" value="1"/>
</dbReference>
<dbReference type="PANTHER" id="PTHR38340:SF1">
    <property type="entry name" value="S-LAYER PROTEIN"/>
    <property type="match status" value="1"/>
</dbReference>
<dbReference type="InterPro" id="IPR001343">
    <property type="entry name" value="Hemolysn_Ca-bd"/>
</dbReference>
<evidence type="ECO:0000256" key="2">
    <source>
        <dbReference type="ARBA" id="ARBA00022525"/>
    </source>
</evidence>
<protein>
    <submittedName>
        <fullName evidence="3">Calcium-binding protein</fullName>
    </submittedName>
</protein>
<organism evidence="3 4">
    <name type="scientific">Microvirga aerilata</name>
    <dbReference type="NCBI Taxonomy" id="670292"/>
    <lineage>
        <taxon>Bacteria</taxon>
        <taxon>Pseudomonadati</taxon>
        <taxon>Pseudomonadota</taxon>
        <taxon>Alphaproteobacteria</taxon>
        <taxon>Hyphomicrobiales</taxon>
        <taxon>Methylobacteriaceae</taxon>
        <taxon>Microvirga</taxon>
    </lineage>
</organism>
<proteinExistence type="predicted"/>
<comment type="caution">
    <text evidence="3">The sequence shown here is derived from an EMBL/GenBank/DDBJ whole genome shotgun (WGS) entry which is preliminary data.</text>
</comment>
<dbReference type="GO" id="GO:0005509">
    <property type="term" value="F:calcium ion binding"/>
    <property type="evidence" value="ECO:0007669"/>
    <property type="project" value="InterPro"/>
</dbReference>
<comment type="subcellular location">
    <subcellularLocation>
        <location evidence="1">Secreted</location>
    </subcellularLocation>
</comment>
<evidence type="ECO:0000256" key="1">
    <source>
        <dbReference type="ARBA" id="ARBA00004613"/>
    </source>
</evidence>
<reference evidence="3" key="1">
    <citation type="submission" date="2021-01" db="EMBL/GenBank/DDBJ databases">
        <title>Microvirga sp.</title>
        <authorList>
            <person name="Kim M.K."/>
        </authorList>
    </citation>
    <scope>NUCLEOTIDE SEQUENCE</scope>
    <source>
        <strain evidence="3">5420S-16</strain>
    </source>
</reference>
<keyword evidence="2" id="KW-0964">Secreted</keyword>
<dbReference type="Pfam" id="PF00353">
    <property type="entry name" value="HemolysinCabind"/>
    <property type="match status" value="4"/>
</dbReference>
<dbReference type="Proteomes" id="UP000605848">
    <property type="component" value="Unassembled WGS sequence"/>
</dbReference>
<accession>A0A937CW55</accession>
<sequence>MAAPVLWGSEFTVDLKSTEGVQEETSVIAFADGSFLAVWTDREAGGDIVGQFLAADGTHKGEAFLVTSSPTGDQGAPQAALLSGGRYVVAWSSGGGADEVGVWARIFSPQGQGGNDIYVGNTGVPANPLLSVSALGEGFVVAYAYTESFFNPLHVYAHVFDPSGVAVGSRIKVNGAGGKAAFKSDVVALDNGQYAVFFEGEEYAGDRDGDIRCRVLSATGEEIVPEFRVPATLAGSQSSPSAARLADGRIAVVWEHGDATTGDHSGYSIRARVINPEGWASGPEFQVNLMTVGNQGNPQLTALADGGFAVTYRHVPDPLNGGGEDIRIACFDANGTTRGEIRVTADSRASEPTMTALADGRLLVTWTMWSSDDPDNPKSDIRAQIVDPRSRGVDLAGTSGDDHYVGSTFADSLNGGSGHDHLRGAGGNDILTGGIGADTLNGGAGADTMSGSAGNDTYVIDALDRIIETPDGGIDTVQSSASYTLGEYLEHLTATGQVAMTLTGNALGNVIKGNAAANTLDGGAGADYLLGGAGHDTYVVDGGDQITELAGEGSDTILTGTSWILGTHFEHLTATGSAAVNLTGNELDNVLTGNASANALDGLAGNDTIVGGGDADAMTGGVGNDLIYVDHAGDVVVGQAGQGSDTVMVNTAAYALSAGAEVETLVAGVGAVSLTASDFANTVTGNALSNSLWGLAGNDRITAGSGNDKVYGGLGNDTLYGEGGKDIFVFDTKLNKSTNVDRVEDFSSREDGFHLENRIFTKLGAGSISKPKKFNSDMFVEGKKAQDREDRIVYDKKTGALYYDQDGTGSKAQVKIATLDKNLKIFYHDFFVI</sequence>
<keyword evidence="4" id="KW-1185">Reference proteome</keyword>
<evidence type="ECO:0000313" key="4">
    <source>
        <dbReference type="Proteomes" id="UP000605848"/>
    </source>
</evidence>
<dbReference type="RefSeq" id="WP_202055721.1">
    <property type="nucleotide sequence ID" value="NZ_JAEQMY010000003.1"/>
</dbReference>
<dbReference type="GO" id="GO:0005615">
    <property type="term" value="C:extracellular space"/>
    <property type="evidence" value="ECO:0007669"/>
    <property type="project" value="InterPro"/>
</dbReference>
<dbReference type="InterPro" id="IPR011049">
    <property type="entry name" value="Serralysin-like_metalloprot_C"/>
</dbReference>
<name>A0A937CW55_9HYPH</name>
<dbReference type="InterPro" id="IPR018511">
    <property type="entry name" value="Hemolysin-typ_Ca-bd_CS"/>
</dbReference>
<dbReference type="EMBL" id="JAEQMY010000003">
    <property type="protein sequence ID" value="MBL0402913.1"/>
    <property type="molecule type" value="Genomic_DNA"/>
</dbReference>
<dbReference type="AlphaFoldDB" id="A0A937CW55"/>
<evidence type="ECO:0000313" key="3">
    <source>
        <dbReference type="EMBL" id="MBL0402913.1"/>
    </source>
</evidence>
<dbReference type="PRINTS" id="PR00313">
    <property type="entry name" value="CABNDNGRPT"/>
</dbReference>
<gene>
    <name evidence="3" type="ORF">JKG68_02925</name>
</gene>
<dbReference type="SUPFAM" id="SSF51120">
    <property type="entry name" value="beta-Roll"/>
    <property type="match status" value="4"/>
</dbReference>
<dbReference type="Gene3D" id="2.150.10.10">
    <property type="entry name" value="Serralysin-like metalloprotease, C-terminal"/>
    <property type="match status" value="3"/>
</dbReference>